<dbReference type="InterPro" id="IPR011335">
    <property type="entry name" value="Restrct_endonuc-II-like"/>
</dbReference>
<keyword evidence="5 15" id="KW-0347">Helicase</keyword>
<dbReference type="GO" id="GO:0005829">
    <property type="term" value="C:cytosol"/>
    <property type="evidence" value="ECO:0007669"/>
    <property type="project" value="TreeGrafter"/>
</dbReference>
<dbReference type="InterPro" id="IPR014017">
    <property type="entry name" value="DNA_helicase_UvrD-like_C"/>
</dbReference>
<keyword evidence="3" id="KW-0227">DNA damage</keyword>
<evidence type="ECO:0000256" key="10">
    <source>
        <dbReference type="ARBA" id="ARBA00023235"/>
    </source>
</evidence>
<dbReference type="InterPro" id="IPR011604">
    <property type="entry name" value="PDDEXK-like_dom_sf"/>
</dbReference>
<dbReference type="Proteomes" id="UP000000383">
    <property type="component" value="Chromosome"/>
</dbReference>
<keyword evidence="7 15" id="KW-0067">ATP-binding</keyword>
<evidence type="ECO:0000313" key="18">
    <source>
        <dbReference type="EMBL" id="ADI30057.1"/>
    </source>
</evidence>
<dbReference type="Gene3D" id="3.40.50.300">
    <property type="entry name" value="P-loop containing nucleotide triphosphate hydrolases"/>
    <property type="match status" value="4"/>
</dbReference>
<dbReference type="InterPro" id="IPR014016">
    <property type="entry name" value="UvrD-like_ATP-bd"/>
</dbReference>
<dbReference type="Gene3D" id="3.90.320.10">
    <property type="match status" value="1"/>
</dbReference>
<keyword evidence="6" id="KW-0269">Exonuclease</keyword>
<evidence type="ECO:0000256" key="9">
    <source>
        <dbReference type="ARBA" id="ARBA00023204"/>
    </source>
</evidence>
<proteinExistence type="predicted"/>
<dbReference type="AlphaFoldDB" id="D7DJ22"/>
<dbReference type="InterPro" id="IPR000212">
    <property type="entry name" value="DNA_helicase_UvrD/REP"/>
</dbReference>
<comment type="catalytic activity">
    <reaction evidence="11">
        <text>Couples ATP hydrolysis with the unwinding of duplex DNA by translocating in the 3'-5' direction.</text>
        <dbReference type="EC" id="5.6.2.4"/>
    </reaction>
</comment>
<keyword evidence="19" id="KW-1185">Reference proteome</keyword>
<sequence>MTLGINSDLSTLDLNQMDTLNRVRALELASFIVEAPAGAGKTELLTQRYLKLLATVNEPEEIIALTFTNKAAAEMRNRILLSLENAQNQTVEAAAHKLKTRELANAALLQSNVKSWDIINQPSRLRILTIDALCSSLTRQMPLLSKFGGQPAVSDDTDSHYIEASRRAIAHIVHETKPDDTVIVALSYLDNNSEKLAELLAKMLARRDQWLPHAVDLHSKDIEEVSQNTAVALQHLIAENLQVVLDTLTPRVQSLLMPIARYAASNLEADAEIAPLRDWQQPITAEAECLPDWQALANFLVTKSERTFRKSLNKNIGFPATPEGKTYKEAYSEIVSSLESSQVIASVLDLPALANIAENQEIIKALTRLLILAERHLWIVFQAAGEVDFVAIAQSAQLALENEQGATDLALKLDYKISHLLIDEFQDTSPVQTRLIEKLIEGWQPDDGRTLFCVGDPMQSIYRFRKADVSLFLQASEFGIGHLPLTRLQLSRNNRSHPAVVDWINNAFKQVFPANDNINQGAISYRKFTATRPNVAGEGVTLHPLILEVTDQEESQKADLKQIEANYVADLIVKLRSENGAHYNIAVLVRSRSHLKELVSEIRRNHPALKFQAVEIEHLNERQTVQDALSLVCALHHRADRTHWLNVLRAPWCGLTLADLHALAADNHRATIWQLMQDKARLSRLSEDGQLRLAHVNSVLTTAFNGQGRMPLRRWIESTWLQLGGGKCLVDAGDNRDVQVFFDLVEKTGRSGHLDIASLELGMQKLYAKPDIEADGSVQFLTIHKSKGLEFDAVILPALNRQPRNGDNELVLWQEVVVDNHLHLIVAPLKSKAVAKTNTGADVYDFLKNLEKTRAENELVRLLYVAATRAHRQLHLIASMQANKEGEIKPTANSLLQGLWPAVEADFAQATPVKQNVNAQAGLDIKQFKPQLQRLPSEHFVHISNSTLIGDDIVGRPLARHEGLKADLQMNEQSDVLGDFSSERAREIDFQKHCGTLAHLYMELFAKTDLQSWTYQRLEQCQPAMQKWLAQQGHVKQLADQGAMQVLAALQTTLASAAGQWVLQNHTDSVSELSLLQTQEDGVKNHVIDRTFIENDVRWIVDYKLTTLDEAKSTTDDLSLMAEQHRPQLERYAGLFSHENLPIKKAVLFLSAGKLVEL</sequence>
<dbReference type="eggNOG" id="COG1074">
    <property type="taxonomic scope" value="Bacteria"/>
</dbReference>
<evidence type="ECO:0000259" key="17">
    <source>
        <dbReference type="PROSITE" id="PS51217"/>
    </source>
</evidence>
<dbReference type="PROSITE" id="PS51198">
    <property type="entry name" value="UVRD_HELICASE_ATP_BIND"/>
    <property type="match status" value="1"/>
</dbReference>
<reference evidence="19" key="1">
    <citation type="submission" date="2010-05" db="EMBL/GenBank/DDBJ databases">
        <title>Complete sequence of Methylotenera sp. 301.</title>
        <authorList>
            <person name="Lucas S."/>
            <person name="Copeland A."/>
            <person name="Lapidus A."/>
            <person name="Cheng J.-F."/>
            <person name="Bruce D."/>
            <person name="Goodwin L."/>
            <person name="Pitluck S."/>
            <person name="Clum A."/>
            <person name="Land M."/>
            <person name="Hauser L."/>
            <person name="Kyrpides N."/>
            <person name="Ivanova N."/>
            <person name="Chistoservova L."/>
            <person name="Kalyuzhnaya M."/>
            <person name="Woyke T."/>
        </authorList>
    </citation>
    <scope>NUCLEOTIDE SEQUENCE [LARGE SCALE GENOMIC DNA]</scope>
    <source>
        <strain evidence="19">301</strain>
    </source>
</reference>
<dbReference type="Pfam" id="PF00580">
    <property type="entry name" value="UvrD-helicase"/>
    <property type="match status" value="1"/>
</dbReference>
<evidence type="ECO:0000256" key="5">
    <source>
        <dbReference type="ARBA" id="ARBA00022806"/>
    </source>
</evidence>
<evidence type="ECO:0000313" key="19">
    <source>
        <dbReference type="Proteomes" id="UP000000383"/>
    </source>
</evidence>
<dbReference type="HOGENOM" id="CLU_009270_0_0_4"/>
<dbReference type="GO" id="GO:0005524">
    <property type="term" value="F:ATP binding"/>
    <property type="evidence" value="ECO:0007669"/>
    <property type="project" value="UniProtKB-UniRule"/>
</dbReference>
<evidence type="ECO:0000256" key="11">
    <source>
        <dbReference type="ARBA" id="ARBA00034617"/>
    </source>
</evidence>
<organism evidence="18 19">
    <name type="scientific">Methylotenera versatilis (strain 301)</name>
    <dbReference type="NCBI Taxonomy" id="666681"/>
    <lineage>
        <taxon>Bacteria</taxon>
        <taxon>Pseudomonadati</taxon>
        <taxon>Pseudomonadota</taxon>
        <taxon>Betaproteobacteria</taxon>
        <taxon>Nitrosomonadales</taxon>
        <taxon>Methylophilaceae</taxon>
        <taxon>Methylotenera</taxon>
    </lineage>
</organism>
<evidence type="ECO:0000256" key="7">
    <source>
        <dbReference type="ARBA" id="ARBA00022840"/>
    </source>
</evidence>
<evidence type="ECO:0000256" key="8">
    <source>
        <dbReference type="ARBA" id="ARBA00023125"/>
    </source>
</evidence>
<dbReference type="SUPFAM" id="SSF52980">
    <property type="entry name" value="Restriction endonuclease-like"/>
    <property type="match status" value="1"/>
</dbReference>
<dbReference type="EMBL" id="CP002056">
    <property type="protein sequence ID" value="ADI30057.1"/>
    <property type="molecule type" value="Genomic_DNA"/>
</dbReference>
<dbReference type="GO" id="GO:0033202">
    <property type="term" value="C:DNA helicase complex"/>
    <property type="evidence" value="ECO:0007669"/>
    <property type="project" value="TreeGrafter"/>
</dbReference>
<keyword evidence="9" id="KW-0234">DNA repair</keyword>
<dbReference type="STRING" id="666681.M301_1677"/>
<dbReference type="Pfam" id="PF13361">
    <property type="entry name" value="UvrD_C"/>
    <property type="match status" value="2"/>
</dbReference>
<evidence type="ECO:0000256" key="13">
    <source>
        <dbReference type="ARBA" id="ARBA00034923"/>
    </source>
</evidence>
<evidence type="ECO:0000256" key="6">
    <source>
        <dbReference type="ARBA" id="ARBA00022839"/>
    </source>
</evidence>
<evidence type="ECO:0000256" key="15">
    <source>
        <dbReference type="PROSITE-ProRule" id="PRU00560"/>
    </source>
</evidence>
<feature type="binding site" evidence="15">
    <location>
        <begin position="35"/>
        <end position="42"/>
    </location>
    <ligand>
        <name>ATP</name>
        <dbReference type="ChEBI" id="CHEBI:30616"/>
    </ligand>
</feature>
<dbReference type="SUPFAM" id="SSF52540">
    <property type="entry name" value="P-loop containing nucleoside triphosphate hydrolases"/>
    <property type="match status" value="1"/>
</dbReference>
<dbReference type="GO" id="GO:0003677">
    <property type="term" value="F:DNA binding"/>
    <property type="evidence" value="ECO:0007669"/>
    <property type="project" value="UniProtKB-KW"/>
</dbReference>
<dbReference type="GO" id="GO:0004527">
    <property type="term" value="F:exonuclease activity"/>
    <property type="evidence" value="ECO:0007669"/>
    <property type="project" value="UniProtKB-KW"/>
</dbReference>
<evidence type="ECO:0000256" key="12">
    <source>
        <dbReference type="ARBA" id="ARBA00034808"/>
    </source>
</evidence>
<dbReference type="PANTHER" id="PTHR11070:SF2">
    <property type="entry name" value="ATP-DEPENDENT DNA HELICASE SRS2"/>
    <property type="match status" value="1"/>
</dbReference>
<keyword evidence="1" id="KW-0540">Nuclease</keyword>
<dbReference type="PROSITE" id="PS51217">
    <property type="entry name" value="UVRD_HELICASE_CTER"/>
    <property type="match status" value="1"/>
</dbReference>
<keyword evidence="8" id="KW-0238">DNA-binding</keyword>
<dbReference type="InterPro" id="IPR027417">
    <property type="entry name" value="P-loop_NTPase"/>
</dbReference>
<evidence type="ECO:0000259" key="16">
    <source>
        <dbReference type="PROSITE" id="PS51198"/>
    </source>
</evidence>
<dbReference type="PANTHER" id="PTHR11070">
    <property type="entry name" value="UVRD / RECB / PCRA DNA HELICASE FAMILY MEMBER"/>
    <property type="match status" value="1"/>
</dbReference>
<keyword evidence="4 15" id="KW-0378">Hydrolase</keyword>
<dbReference type="Gene3D" id="1.10.486.10">
    <property type="entry name" value="PCRA, domain 4"/>
    <property type="match status" value="1"/>
</dbReference>
<protein>
    <recommendedName>
        <fullName evidence="12">DNA 3'-5' helicase</fullName>
        <ecNumber evidence="12">5.6.2.4</ecNumber>
    </recommendedName>
    <alternativeName>
        <fullName evidence="13">DNA 3'-5' helicase II</fullName>
    </alternativeName>
</protein>
<keyword evidence="10" id="KW-0413">Isomerase</keyword>
<dbReference type="GO" id="GO:0016887">
    <property type="term" value="F:ATP hydrolysis activity"/>
    <property type="evidence" value="ECO:0007669"/>
    <property type="project" value="RHEA"/>
</dbReference>
<dbReference type="KEGG" id="meh:M301_1677"/>
<comment type="catalytic activity">
    <reaction evidence="14">
        <text>ATP + H2O = ADP + phosphate + H(+)</text>
        <dbReference type="Rhea" id="RHEA:13065"/>
        <dbReference type="ChEBI" id="CHEBI:15377"/>
        <dbReference type="ChEBI" id="CHEBI:15378"/>
        <dbReference type="ChEBI" id="CHEBI:30616"/>
        <dbReference type="ChEBI" id="CHEBI:43474"/>
        <dbReference type="ChEBI" id="CHEBI:456216"/>
        <dbReference type="EC" id="5.6.2.4"/>
    </reaction>
</comment>
<feature type="domain" description="UvrD-like helicase C-terminal" evidence="17">
    <location>
        <begin position="509"/>
        <end position="788"/>
    </location>
</feature>
<reference evidence="18 19" key="2">
    <citation type="journal article" date="2011" name="J. Bacteriol.">
        <title>Genomes of three methylotrophs from a single niche uncover genetic and metabolic divergence of Methylophilaceae.</title>
        <authorList>
            <person name="Lapidus A."/>
            <person name="Clum A."/>
            <person name="Labutti K."/>
            <person name="Kaluzhnaya M.G."/>
            <person name="Lim S."/>
            <person name="Beck D.A."/>
            <person name="Glavina Del Rio T."/>
            <person name="Nolan M."/>
            <person name="Mavromatis K."/>
            <person name="Huntemann M."/>
            <person name="Lucas S."/>
            <person name="Lidstrom M.E."/>
            <person name="Ivanova N."/>
            <person name="Chistoserdova L."/>
        </authorList>
    </citation>
    <scope>NUCLEOTIDE SEQUENCE [LARGE SCALE GENOMIC DNA]</scope>
    <source>
        <strain evidence="18 19">301</strain>
    </source>
</reference>
<evidence type="ECO:0000256" key="4">
    <source>
        <dbReference type="ARBA" id="ARBA00022801"/>
    </source>
</evidence>
<dbReference type="EC" id="5.6.2.4" evidence="12"/>
<keyword evidence="2 15" id="KW-0547">Nucleotide-binding</keyword>
<evidence type="ECO:0000256" key="3">
    <source>
        <dbReference type="ARBA" id="ARBA00022763"/>
    </source>
</evidence>
<name>D7DJ22_METV0</name>
<accession>D7DJ22</accession>
<dbReference type="GO" id="GO:0043138">
    <property type="term" value="F:3'-5' DNA helicase activity"/>
    <property type="evidence" value="ECO:0007669"/>
    <property type="project" value="UniProtKB-EC"/>
</dbReference>
<evidence type="ECO:0000256" key="1">
    <source>
        <dbReference type="ARBA" id="ARBA00022722"/>
    </source>
</evidence>
<evidence type="ECO:0000256" key="2">
    <source>
        <dbReference type="ARBA" id="ARBA00022741"/>
    </source>
</evidence>
<dbReference type="OrthoDB" id="5905204at2"/>
<feature type="domain" description="UvrD-like helicase ATP-binding" evidence="16">
    <location>
        <begin position="14"/>
        <end position="497"/>
    </location>
</feature>
<evidence type="ECO:0000256" key="14">
    <source>
        <dbReference type="ARBA" id="ARBA00048988"/>
    </source>
</evidence>
<gene>
    <name evidence="18" type="ordered locus">M301_1677</name>
</gene>
<dbReference type="RefSeq" id="WP_013148369.1">
    <property type="nucleotide sequence ID" value="NC_014207.1"/>
</dbReference>
<dbReference type="GO" id="GO:0000725">
    <property type="term" value="P:recombinational repair"/>
    <property type="evidence" value="ECO:0007669"/>
    <property type="project" value="TreeGrafter"/>
</dbReference>